<keyword evidence="2" id="KW-0067">ATP-binding</keyword>
<evidence type="ECO:0000259" key="7">
    <source>
        <dbReference type="PROSITE" id="PS50112"/>
    </source>
</evidence>
<dbReference type="PRINTS" id="PR01590">
    <property type="entry name" value="HTHFIS"/>
</dbReference>
<dbReference type="InterPro" id="IPR000014">
    <property type="entry name" value="PAS"/>
</dbReference>
<dbReference type="InterPro" id="IPR002078">
    <property type="entry name" value="Sigma_54_int"/>
</dbReference>
<dbReference type="NCBIfam" id="TIGR00229">
    <property type="entry name" value="sensory_box"/>
    <property type="match status" value="1"/>
</dbReference>
<evidence type="ECO:0000256" key="2">
    <source>
        <dbReference type="ARBA" id="ARBA00022840"/>
    </source>
</evidence>
<dbReference type="InterPro" id="IPR058031">
    <property type="entry name" value="AAA_lid_NorR"/>
</dbReference>
<dbReference type="InterPro" id="IPR025662">
    <property type="entry name" value="Sigma_54_int_dom_ATP-bd_1"/>
</dbReference>
<dbReference type="Gene3D" id="1.10.10.60">
    <property type="entry name" value="Homeodomain-like"/>
    <property type="match status" value="1"/>
</dbReference>
<dbReference type="Proteomes" id="UP000007392">
    <property type="component" value="Chromosome"/>
</dbReference>
<dbReference type="Pfam" id="PF25601">
    <property type="entry name" value="AAA_lid_14"/>
    <property type="match status" value="1"/>
</dbReference>
<dbReference type="AlphaFoldDB" id="I0BR51"/>
<dbReference type="InterPro" id="IPR003593">
    <property type="entry name" value="AAA+_ATPase"/>
</dbReference>
<dbReference type="SUPFAM" id="SSF55785">
    <property type="entry name" value="PYP-like sensor domain (PAS domain)"/>
    <property type="match status" value="1"/>
</dbReference>
<dbReference type="InterPro" id="IPR013656">
    <property type="entry name" value="PAS_4"/>
</dbReference>
<dbReference type="Gene3D" id="1.10.8.60">
    <property type="match status" value="1"/>
</dbReference>
<organism evidence="8 9">
    <name type="scientific">Paenibacillus mucilaginosus K02</name>
    <dbReference type="NCBI Taxonomy" id="997761"/>
    <lineage>
        <taxon>Bacteria</taxon>
        <taxon>Bacillati</taxon>
        <taxon>Bacillota</taxon>
        <taxon>Bacilli</taxon>
        <taxon>Bacillales</taxon>
        <taxon>Paenibacillaceae</taxon>
        <taxon>Paenibacillus</taxon>
    </lineage>
</organism>
<dbReference type="CDD" id="cd00130">
    <property type="entry name" value="PAS"/>
    <property type="match status" value="1"/>
</dbReference>
<dbReference type="PANTHER" id="PTHR32071">
    <property type="entry name" value="TRANSCRIPTIONAL REGULATORY PROTEIN"/>
    <property type="match status" value="1"/>
</dbReference>
<dbReference type="Gene3D" id="3.30.450.20">
    <property type="entry name" value="PAS domain"/>
    <property type="match status" value="1"/>
</dbReference>
<dbReference type="Gene3D" id="3.40.50.300">
    <property type="entry name" value="P-loop containing nucleotide triphosphate hydrolases"/>
    <property type="match status" value="1"/>
</dbReference>
<proteinExistence type="predicted"/>
<evidence type="ECO:0000256" key="4">
    <source>
        <dbReference type="ARBA" id="ARBA00023125"/>
    </source>
</evidence>
<dbReference type="SMART" id="SM00091">
    <property type="entry name" value="PAS"/>
    <property type="match status" value="1"/>
</dbReference>
<protein>
    <submittedName>
        <fullName evidence="8">Transcriptional regulator</fullName>
    </submittedName>
</protein>
<keyword evidence="5" id="KW-0804">Transcription</keyword>
<dbReference type="Pfam" id="PF00158">
    <property type="entry name" value="Sigma54_activat"/>
    <property type="match status" value="1"/>
</dbReference>
<feature type="domain" description="Sigma-54 factor interaction" evidence="6">
    <location>
        <begin position="149"/>
        <end position="377"/>
    </location>
</feature>
<reference evidence="8 9" key="1">
    <citation type="submission" date="2013-06" db="EMBL/GenBank/DDBJ databases">
        <title>Complete genome sequence of Paenibacillus mucilaginosus K02.</title>
        <authorList>
            <person name="Xiao B."/>
            <person name="Sun L."/>
            <person name="Xiao L."/>
            <person name="Lian B."/>
        </authorList>
    </citation>
    <scope>NUCLEOTIDE SEQUENCE [LARGE SCALE GENOMIC DNA]</scope>
    <source>
        <strain evidence="8 9">K02</strain>
    </source>
</reference>
<dbReference type="PROSITE" id="PS00676">
    <property type="entry name" value="SIGMA54_INTERACT_2"/>
    <property type="match status" value="1"/>
</dbReference>
<dbReference type="PANTHER" id="PTHR32071:SF74">
    <property type="entry name" value="TRANSCRIPTIONAL ACTIVATOR ROCR"/>
    <property type="match status" value="1"/>
</dbReference>
<evidence type="ECO:0000256" key="5">
    <source>
        <dbReference type="ARBA" id="ARBA00023163"/>
    </source>
</evidence>
<evidence type="ECO:0000256" key="1">
    <source>
        <dbReference type="ARBA" id="ARBA00022741"/>
    </source>
</evidence>
<evidence type="ECO:0000313" key="8">
    <source>
        <dbReference type="EMBL" id="AFH64848.2"/>
    </source>
</evidence>
<gene>
    <name evidence="8" type="ORF">B2K_29810</name>
</gene>
<dbReference type="Pfam" id="PF02954">
    <property type="entry name" value="HTH_8"/>
    <property type="match status" value="1"/>
</dbReference>
<dbReference type="CDD" id="cd00009">
    <property type="entry name" value="AAA"/>
    <property type="match status" value="1"/>
</dbReference>
<dbReference type="PROSITE" id="PS00675">
    <property type="entry name" value="SIGMA54_INTERACT_1"/>
    <property type="match status" value="1"/>
</dbReference>
<dbReference type="InterPro" id="IPR027417">
    <property type="entry name" value="P-loop_NTPase"/>
</dbReference>
<accession>I0BR51</accession>
<keyword evidence="4" id="KW-0238">DNA-binding</keyword>
<keyword evidence="1" id="KW-0547">Nucleotide-binding</keyword>
<dbReference type="GO" id="GO:0043565">
    <property type="term" value="F:sequence-specific DNA binding"/>
    <property type="evidence" value="ECO:0007669"/>
    <property type="project" value="InterPro"/>
</dbReference>
<dbReference type="RefSeq" id="WP_016362919.1">
    <property type="nucleotide sequence ID" value="NC_017672.3"/>
</dbReference>
<dbReference type="SUPFAM" id="SSF52540">
    <property type="entry name" value="P-loop containing nucleoside triphosphate hydrolases"/>
    <property type="match status" value="1"/>
</dbReference>
<dbReference type="HOGENOM" id="CLU_000445_8_1_9"/>
<dbReference type="FunFam" id="3.40.50.300:FF:000006">
    <property type="entry name" value="DNA-binding transcriptional regulator NtrC"/>
    <property type="match status" value="1"/>
</dbReference>
<dbReference type="OrthoDB" id="9771372at2"/>
<dbReference type="InterPro" id="IPR009057">
    <property type="entry name" value="Homeodomain-like_sf"/>
</dbReference>
<evidence type="ECO:0000256" key="3">
    <source>
        <dbReference type="ARBA" id="ARBA00023015"/>
    </source>
</evidence>
<dbReference type="EMBL" id="CP003422">
    <property type="protein sequence ID" value="AFH64848.2"/>
    <property type="molecule type" value="Genomic_DNA"/>
</dbReference>
<dbReference type="PROSITE" id="PS50045">
    <property type="entry name" value="SIGMA54_INTERACT_4"/>
    <property type="match status" value="1"/>
</dbReference>
<dbReference type="InterPro" id="IPR025944">
    <property type="entry name" value="Sigma_54_int_dom_CS"/>
</dbReference>
<dbReference type="InterPro" id="IPR035965">
    <property type="entry name" value="PAS-like_dom_sf"/>
</dbReference>
<keyword evidence="3" id="KW-0805">Transcription regulation</keyword>
<dbReference type="KEGG" id="pmw:B2K_29810"/>
<dbReference type="GO" id="GO:0005524">
    <property type="term" value="F:ATP binding"/>
    <property type="evidence" value="ECO:0007669"/>
    <property type="project" value="UniProtKB-KW"/>
</dbReference>
<feature type="domain" description="PAS" evidence="7">
    <location>
        <begin position="12"/>
        <end position="60"/>
    </location>
</feature>
<dbReference type="SUPFAM" id="SSF46689">
    <property type="entry name" value="Homeodomain-like"/>
    <property type="match status" value="1"/>
</dbReference>
<dbReference type="InterPro" id="IPR025943">
    <property type="entry name" value="Sigma_54_int_dom_ATP-bd_2"/>
</dbReference>
<dbReference type="PROSITE" id="PS50112">
    <property type="entry name" value="PAS"/>
    <property type="match status" value="1"/>
</dbReference>
<name>I0BR51_9BACL</name>
<evidence type="ECO:0000313" key="9">
    <source>
        <dbReference type="Proteomes" id="UP000007392"/>
    </source>
</evidence>
<dbReference type="InterPro" id="IPR002197">
    <property type="entry name" value="HTH_Fis"/>
</dbReference>
<dbReference type="SMART" id="SM00382">
    <property type="entry name" value="AAA"/>
    <property type="match status" value="1"/>
</dbReference>
<dbReference type="PROSITE" id="PS00688">
    <property type="entry name" value="SIGMA54_INTERACT_3"/>
    <property type="match status" value="1"/>
</dbReference>
<dbReference type="Pfam" id="PF08448">
    <property type="entry name" value="PAS_4"/>
    <property type="match status" value="1"/>
</dbReference>
<sequence>MSAENTAGRQDPLAFYRQAIDHINEGVHVVDRQGRSVVYNRKMTELESMNESDVLGKSLLSVFQFPGGQESTLLQALNTGRPTLNVRQTYFNQSGKKITTINNTYPIVEDGAIIGAIEIANDVTKMERLVRENLLRQRKEGALYTFDSIVGSSEALQRVILHAQRAARTNSSVLVVGETGTGKELFVQGIHQASSRSGGPFISQNCAALPEDLVEGLLFGTTKGAYTGAVERPGLFEQAEGGTLFLDEINSLAMPLQAKLLRALQERSFRRLGDTRERSMNVRILAAMNEHPDDAIDGGRLREDLYYRLGVVTLLLPPLRERPEDILPLARHFIRRYNDLFQMQVEGVSAEVEAFFLAHPWPGNVRELQHTIEGAMNLLIDETVIELEHLPIRRMSRTTRPGGGAARGARGDAAAGADVAAGASGQRSDAEAPAALSGADAGGALEALSAAGSADTAAGGPAAFPPELAPLLESSGGRTLREQLELFEAYAVRRAVDRHGGNIVRASKELGLSRQSLQYRLRKLKLKQPAEPPLGQ</sequence>
<dbReference type="GO" id="GO:0006355">
    <property type="term" value="P:regulation of DNA-templated transcription"/>
    <property type="evidence" value="ECO:0007669"/>
    <property type="project" value="InterPro"/>
</dbReference>
<evidence type="ECO:0000259" key="6">
    <source>
        <dbReference type="PROSITE" id="PS50045"/>
    </source>
</evidence>